<dbReference type="Pfam" id="PF01844">
    <property type="entry name" value="HNH"/>
    <property type="match status" value="1"/>
</dbReference>
<keyword evidence="3" id="KW-1185">Reference proteome</keyword>
<dbReference type="EMBL" id="FUYN01000002">
    <property type="protein sequence ID" value="SKB35886.1"/>
    <property type="molecule type" value="Genomic_DNA"/>
</dbReference>
<dbReference type="InterPro" id="IPR002711">
    <property type="entry name" value="HNH"/>
</dbReference>
<evidence type="ECO:0000259" key="1">
    <source>
        <dbReference type="Pfam" id="PF01844"/>
    </source>
</evidence>
<dbReference type="AlphaFoldDB" id="A0A1T5ALP0"/>
<dbReference type="GO" id="GO:0008270">
    <property type="term" value="F:zinc ion binding"/>
    <property type="evidence" value="ECO:0007669"/>
    <property type="project" value="InterPro"/>
</dbReference>
<reference evidence="3" key="1">
    <citation type="submission" date="2017-02" db="EMBL/GenBank/DDBJ databases">
        <authorList>
            <person name="Varghese N."/>
            <person name="Submissions S."/>
        </authorList>
    </citation>
    <scope>NUCLEOTIDE SEQUENCE [LARGE SCALE GENOMIC DNA]</scope>
    <source>
        <strain evidence="3">ATCC 35199</strain>
    </source>
</reference>
<proteinExistence type="predicted"/>
<gene>
    <name evidence="2" type="ORF">SAMN02745120_1016</name>
</gene>
<name>A0A1T5ALP0_9FIRM</name>
<keyword evidence="2" id="KW-0378">Hydrolase</keyword>
<dbReference type="Gene3D" id="1.10.30.50">
    <property type="match status" value="1"/>
</dbReference>
<accession>A0A1T5ALP0</accession>
<organism evidence="2 3">
    <name type="scientific">Acetoanaerobium noterae</name>
    <dbReference type="NCBI Taxonomy" id="745369"/>
    <lineage>
        <taxon>Bacteria</taxon>
        <taxon>Bacillati</taxon>
        <taxon>Bacillota</taxon>
        <taxon>Clostridia</taxon>
        <taxon>Peptostreptococcales</taxon>
        <taxon>Filifactoraceae</taxon>
        <taxon>Acetoanaerobium</taxon>
    </lineage>
</organism>
<keyword evidence="2" id="KW-0540">Nuclease</keyword>
<dbReference type="OrthoDB" id="9811997at2"/>
<dbReference type="GO" id="GO:0004519">
    <property type="term" value="F:endonuclease activity"/>
    <property type="evidence" value="ECO:0007669"/>
    <property type="project" value="UniProtKB-KW"/>
</dbReference>
<dbReference type="GO" id="GO:0003676">
    <property type="term" value="F:nucleic acid binding"/>
    <property type="evidence" value="ECO:0007669"/>
    <property type="project" value="InterPro"/>
</dbReference>
<protein>
    <submittedName>
        <fullName evidence="2">HNH endonuclease</fullName>
    </submittedName>
</protein>
<dbReference type="CDD" id="cd00085">
    <property type="entry name" value="HNHc"/>
    <property type="match status" value="1"/>
</dbReference>
<evidence type="ECO:0000313" key="3">
    <source>
        <dbReference type="Proteomes" id="UP000243406"/>
    </source>
</evidence>
<dbReference type="InterPro" id="IPR003615">
    <property type="entry name" value="HNH_nuc"/>
</dbReference>
<evidence type="ECO:0000313" key="2">
    <source>
        <dbReference type="EMBL" id="SKB35886.1"/>
    </source>
</evidence>
<dbReference type="Proteomes" id="UP000243406">
    <property type="component" value="Unassembled WGS sequence"/>
</dbReference>
<feature type="domain" description="HNH" evidence="1">
    <location>
        <begin position="34"/>
        <end position="80"/>
    </location>
</feature>
<keyword evidence="2" id="KW-0255">Endonuclease</keyword>
<dbReference type="RefSeq" id="WP_079588955.1">
    <property type="nucleotide sequence ID" value="NZ_FUYN01000002.1"/>
</dbReference>
<sequence>MAKEYAKKFYKSKAWQKCRASFIAKRKKIDGGICEHCKNQLGYIVDHIEEISPLNINDPEITLNHKNLQYLCLECHNIKTFSKHSALREGFAFDENGDLIFTESPHKIID</sequence>